<dbReference type="Proteomes" id="UP000596929">
    <property type="component" value="Unassembled WGS sequence"/>
</dbReference>
<dbReference type="SUPFAM" id="SSF51419">
    <property type="entry name" value="PLP-binding barrel"/>
    <property type="match status" value="1"/>
</dbReference>
<protein>
    <submittedName>
        <fullName evidence="4">Diaminopimelate decarboxylase</fullName>
    </submittedName>
</protein>
<dbReference type="Pfam" id="PF02784">
    <property type="entry name" value="Orn_Arg_deC_N"/>
    <property type="match status" value="1"/>
</dbReference>
<dbReference type="InterPro" id="IPR029066">
    <property type="entry name" value="PLP-binding_barrel"/>
</dbReference>
<reference evidence="4 5" key="1">
    <citation type="submission" date="2020-08" db="EMBL/GenBank/DDBJ databases">
        <title>Genome public.</title>
        <authorList>
            <person name="Liu C."/>
            <person name="Sun Q."/>
        </authorList>
    </citation>
    <scope>NUCLEOTIDE SEQUENCE [LARGE SCALE GENOMIC DNA]</scope>
    <source>
        <strain evidence="4 5">NSJ-6</strain>
    </source>
</reference>
<evidence type="ECO:0000256" key="1">
    <source>
        <dbReference type="ARBA" id="ARBA00001933"/>
    </source>
</evidence>
<gene>
    <name evidence="4" type="ORF">H8S20_14020</name>
</gene>
<dbReference type="EMBL" id="JACOOO010000031">
    <property type="protein sequence ID" value="MBC5629986.1"/>
    <property type="molecule type" value="Genomic_DNA"/>
</dbReference>
<evidence type="ECO:0000256" key="2">
    <source>
        <dbReference type="ARBA" id="ARBA00022898"/>
    </source>
</evidence>
<dbReference type="RefSeq" id="WP_042281057.1">
    <property type="nucleotide sequence ID" value="NZ_JACOOO010000031.1"/>
</dbReference>
<dbReference type="InterPro" id="IPR009006">
    <property type="entry name" value="Ala_racemase/Decarboxylase_C"/>
</dbReference>
<dbReference type="SUPFAM" id="SSF50621">
    <property type="entry name" value="Alanine racemase C-terminal domain-like"/>
    <property type="match status" value="1"/>
</dbReference>
<dbReference type="InterPro" id="IPR000183">
    <property type="entry name" value="Orn/DAP/Arg_de-COase"/>
</dbReference>
<dbReference type="PANTHER" id="PTHR43727">
    <property type="entry name" value="DIAMINOPIMELATE DECARBOXYLASE"/>
    <property type="match status" value="1"/>
</dbReference>
<evidence type="ECO:0000259" key="3">
    <source>
        <dbReference type="Pfam" id="PF02784"/>
    </source>
</evidence>
<dbReference type="InterPro" id="IPR022644">
    <property type="entry name" value="De-COase2_N"/>
</dbReference>
<comment type="caution">
    <text evidence="4">The sequence shown here is derived from an EMBL/GenBank/DDBJ whole genome shotgun (WGS) entry which is preliminary data.</text>
</comment>
<sequence>MNKDLISTDKKKESIDTFNTTREKIISSDRRFSEKNDHLLFENIDLYDISKKIQTPFYLYSELEIIRNITEIKEAFKNYPNTKIFYASKACSLIKILEIVKDNEIFAEANSIYEIMKCIKSGFKGSEIIFNGVLKKKSDLEYAIKNNIYSINVDSFYELDLIEEITNELQIEANVSIRIEPNVSSPTHPDCVTAYHAKAGIDLKDAELMCKKIINMPYVNLKGLHIHIGDQIPIIDPFSKAVKVIIDEAKRLENSLNIKFKSINLGGGIPVPYKYGQGNPLKDYLYTSLNSSDFANIIIDEVLKWRDDIEICIEPGRKIVSSAAVLLTTIYSEKIKTNYDDKFNILDIVNWKFIDAGYSILSDSLHFNWFFYLFNTKNIKDDYTLLTKIAGPLCDGGDYFHQGVYEEFFLLPKNTSLGDTLAFIDTGAYSIESQTIYNNRPRSAVALITKEGNIELIRREDTFDDIISYDIY</sequence>
<dbReference type="PRINTS" id="PR01179">
    <property type="entry name" value="ODADCRBXLASE"/>
</dbReference>
<keyword evidence="2" id="KW-0663">Pyridoxal phosphate</keyword>
<feature type="domain" description="Orn/DAP/Arg decarboxylase 2 N-terminal" evidence="3">
    <location>
        <begin position="67"/>
        <end position="321"/>
    </location>
</feature>
<evidence type="ECO:0000313" key="5">
    <source>
        <dbReference type="Proteomes" id="UP000596929"/>
    </source>
</evidence>
<organism evidence="4 5">
    <name type="scientific">Clostridium hominis</name>
    <dbReference type="NCBI Taxonomy" id="2763036"/>
    <lineage>
        <taxon>Bacteria</taxon>
        <taxon>Bacillati</taxon>
        <taxon>Bacillota</taxon>
        <taxon>Clostridia</taxon>
        <taxon>Eubacteriales</taxon>
        <taxon>Clostridiaceae</taxon>
        <taxon>Clostridium</taxon>
    </lineage>
</organism>
<dbReference type="PANTHER" id="PTHR43727:SF2">
    <property type="entry name" value="GROUP IV DECARBOXYLASE"/>
    <property type="match status" value="1"/>
</dbReference>
<name>A0ABR7DEZ8_9CLOT</name>
<dbReference type="Gene3D" id="2.40.37.10">
    <property type="entry name" value="Lyase, Ornithine Decarboxylase, Chain A, domain 1"/>
    <property type="match status" value="1"/>
</dbReference>
<keyword evidence="5" id="KW-1185">Reference proteome</keyword>
<accession>A0ABR7DEZ8</accession>
<dbReference type="Gene3D" id="3.20.20.10">
    <property type="entry name" value="Alanine racemase"/>
    <property type="match status" value="1"/>
</dbReference>
<comment type="cofactor">
    <cofactor evidence="1">
        <name>pyridoxal 5'-phosphate</name>
        <dbReference type="ChEBI" id="CHEBI:597326"/>
    </cofactor>
</comment>
<proteinExistence type="predicted"/>
<evidence type="ECO:0000313" key="4">
    <source>
        <dbReference type="EMBL" id="MBC5629986.1"/>
    </source>
</evidence>